<dbReference type="RefSeq" id="WP_191003185.1">
    <property type="nucleotide sequence ID" value="NZ_JACXAD010000001.1"/>
</dbReference>
<evidence type="ECO:0000313" key="4">
    <source>
        <dbReference type="Proteomes" id="UP000612233"/>
    </source>
</evidence>
<feature type="region of interest" description="Disordered" evidence="1">
    <location>
        <begin position="1143"/>
        <end position="1166"/>
    </location>
</feature>
<name>A0A927B915_9BACT</name>
<evidence type="ECO:0000259" key="2">
    <source>
        <dbReference type="Pfam" id="PF13699"/>
    </source>
</evidence>
<feature type="compositionally biased region" description="Low complexity" evidence="1">
    <location>
        <begin position="6"/>
        <end position="27"/>
    </location>
</feature>
<proteinExistence type="predicted"/>
<feature type="region of interest" description="Disordered" evidence="1">
    <location>
        <begin position="803"/>
        <end position="867"/>
    </location>
</feature>
<keyword evidence="4" id="KW-1185">Reference proteome</keyword>
<feature type="domain" description="eCIS core" evidence="2">
    <location>
        <begin position="154"/>
        <end position="230"/>
    </location>
</feature>
<accession>A0A927B915</accession>
<feature type="region of interest" description="Disordered" evidence="1">
    <location>
        <begin position="1"/>
        <end position="138"/>
    </location>
</feature>
<feature type="compositionally biased region" description="Basic and acidic residues" evidence="1">
    <location>
        <begin position="56"/>
        <end position="70"/>
    </location>
</feature>
<protein>
    <submittedName>
        <fullName evidence="3">DUF4157 domain-containing protein</fullName>
    </submittedName>
</protein>
<dbReference type="InterPro" id="IPR025295">
    <property type="entry name" value="eCIS_core_dom"/>
</dbReference>
<comment type="caution">
    <text evidence="3">The sequence shown here is derived from an EMBL/GenBank/DDBJ whole genome shotgun (WGS) entry which is preliminary data.</text>
</comment>
<feature type="region of interest" description="Disordered" evidence="1">
    <location>
        <begin position="228"/>
        <end position="255"/>
    </location>
</feature>
<evidence type="ECO:0000313" key="3">
    <source>
        <dbReference type="EMBL" id="MBD2766357.1"/>
    </source>
</evidence>
<feature type="compositionally biased region" description="Basic and acidic residues" evidence="1">
    <location>
        <begin position="1149"/>
        <end position="1166"/>
    </location>
</feature>
<dbReference type="EMBL" id="JACXAD010000001">
    <property type="protein sequence ID" value="MBD2766357.1"/>
    <property type="molecule type" value="Genomic_DNA"/>
</dbReference>
<organism evidence="3 4">
    <name type="scientific">Hymenobacter montanus</name>
    <dbReference type="NCBI Taxonomy" id="2771359"/>
    <lineage>
        <taxon>Bacteria</taxon>
        <taxon>Pseudomonadati</taxon>
        <taxon>Bacteroidota</taxon>
        <taxon>Cytophagia</taxon>
        <taxon>Cytophagales</taxon>
        <taxon>Hymenobacteraceae</taxon>
        <taxon>Hymenobacter</taxon>
    </lineage>
</organism>
<evidence type="ECO:0000256" key="1">
    <source>
        <dbReference type="SAM" id="MobiDB-lite"/>
    </source>
</evidence>
<gene>
    <name evidence="3" type="ORF">IC235_00450</name>
</gene>
<feature type="region of interest" description="Disordered" evidence="1">
    <location>
        <begin position="936"/>
        <end position="955"/>
    </location>
</feature>
<dbReference type="AlphaFoldDB" id="A0A927B915"/>
<dbReference type="Proteomes" id="UP000612233">
    <property type="component" value="Unassembled WGS sequence"/>
</dbReference>
<reference evidence="3" key="1">
    <citation type="submission" date="2020-09" db="EMBL/GenBank/DDBJ databases">
        <authorList>
            <person name="Kim M.K."/>
        </authorList>
    </citation>
    <scope>NUCLEOTIDE SEQUENCE</scope>
    <source>
        <strain evidence="3">BT664</strain>
    </source>
</reference>
<dbReference type="Pfam" id="PF13699">
    <property type="entry name" value="eCIS_core"/>
    <property type="match status" value="1"/>
</dbReference>
<feature type="compositionally biased region" description="Basic and acidic residues" evidence="1">
    <location>
        <begin position="81"/>
        <end position="128"/>
    </location>
</feature>
<sequence>MKASAEKSSTSSSTPAARTPSPPFFAKAGGGAGRFFEPATPAPPIQTKLTVNQPGDKFEQEADRMADKIMRMPAPAASNERLQRQPDDTLQKQEDEKIQKAPAPEEKLQRAETTNDKLQKKEDDKLQREGGTGTPAVGAGTQAAIRQKTTGGHPLSADVRRYMEPRFGADFSQVRIHHDAEADSLSNQLSARAFTYQNHVFFARDQYQPGTGEGKQLLAHELTHTIQQGHAIQRKADASSSPQRDDVIQKAPAASKPRALSSEVVDISSNTFNPSEKVRAEIEAQGNKGLGVRIIRKGLTEEGIVKVSVDRGKNYDSIDKGSMLLLNAWTQQLGGLYINFSVKNSEIKQGHASLKPGGGNPNDWLLSLRKNAELLGGLGLKVGAVPTFENKFDNGKLTLGVKNLKVQVGGFIDALFNLALENNAKPLIDATADISVKGLAKGQLKLDNTQGKLAGEASLAIDFKAFSGSAQVKYNADGTVDIGGKAAYNANKLSGEIQFVATDVDSANSFARDAVAAAGGKENVQNASPPAPVPVPKPGKKKLGLAATGQLAFHLTTWFTGMVTVVVDGKGDVTVIGKIAPPAEIELFKQKDWDKELFKLEAKAYYGIPVVGNLNLFANISLHALAKLGPAKIYNIEVLGTYSTDPAIQKSIQLSASLNISAYAGLRLRAEGGAGIEILAHNLKFGIGVNADVGVQAYADARPTIGYRDPGQFYVSGVLEMVAQPMLGLGGDFFIALEAPWWSPLSDDKWTWPLFAKEWPLSDPIGISASVKDYVLGSGKVPEVELKKPEFDASKFMTSMVDQTLPAKSGGPGAGQGSFKEDGSAPKPVVPPQKPEPKKAAPKGASKKTPPKGGKSAAPNPKATAEQNTTKLLKTAVDRLTALKSKGPFGRAALNKQLAAISGVTFTVQPKGDQWLVTPKAGGKMSKKGVELGRALDKMPGKNKNDTRTDEQKKADLDRAVAEAETLLAAPSPDLESIRKQLPAIKSKFKLSVLTLIEEGGNAEETNAYVHAEINPTKDSKKNRIKKGTVGPLKITRKSLSFTADTKTYLIEKFKSSFPPGMLGQFKDAKLDIRHKISISDTIKHLDAALSPLKVEDAAKVLSDKGFAPKGKKRPDIIEAARELLQKANNDTANLFIGASGKNRRKGKRYDAGDAKKANAIDPKHDPQKNDFISTYGIENTDFHVTIDITVDGTQIETWKVLP</sequence>